<feature type="chain" id="PRO_5047521710" description="Secreted protein" evidence="2">
    <location>
        <begin position="20"/>
        <end position="88"/>
    </location>
</feature>
<dbReference type="EMBL" id="JBBPEH010000003">
    <property type="protein sequence ID" value="KAK7540768.1"/>
    <property type="molecule type" value="Genomic_DNA"/>
</dbReference>
<name>A0ABR1M1G6_9PEZI</name>
<proteinExistence type="predicted"/>
<accession>A0ABR1M1G6</accession>
<protein>
    <recommendedName>
        <fullName evidence="5">Secreted protein</fullName>
    </recommendedName>
</protein>
<dbReference type="Proteomes" id="UP001360953">
    <property type="component" value="Unassembled WGS sequence"/>
</dbReference>
<evidence type="ECO:0000256" key="2">
    <source>
        <dbReference type="SAM" id="SignalP"/>
    </source>
</evidence>
<feature type="signal peptide" evidence="2">
    <location>
        <begin position="1"/>
        <end position="19"/>
    </location>
</feature>
<dbReference type="RefSeq" id="XP_066657699.1">
    <property type="nucleotide sequence ID" value="XM_066794817.1"/>
</dbReference>
<evidence type="ECO:0000313" key="4">
    <source>
        <dbReference type="Proteomes" id="UP001360953"/>
    </source>
</evidence>
<reference evidence="3 4" key="1">
    <citation type="submission" date="2024-04" db="EMBL/GenBank/DDBJ databases">
        <title>Phyllosticta paracitricarpa is synonymous to the EU quarantine fungus P. citricarpa based on phylogenomic analyses.</title>
        <authorList>
            <consortium name="Lawrence Berkeley National Laboratory"/>
            <person name="Van ingen-buijs V.A."/>
            <person name="Van westerhoven A.C."/>
            <person name="Haridas S."/>
            <person name="Skiadas P."/>
            <person name="Martin F."/>
            <person name="Groenewald J.Z."/>
            <person name="Crous P.W."/>
            <person name="Seidl M.F."/>
        </authorList>
    </citation>
    <scope>NUCLEOTIDE SEQUENCE [LARGE SCALE GENOMIC DNA]</scope>
    <source>
        <strain evidence="3 4">CPC 17464</strain>
    </source>
</reference>
<sequence length="88" mass="10262">MHILFSFHLHLLLCPLVMCHLLYAKRVYLVGLLLFIVAFFCLSMPLRTPLATNFAICRGEAYICELRAWLQGALLCKRHYDHWIGLLD</sequence>
<comment type="caution">
    <text evidence="3">The sequence shown here is derived from an EMBL/GenBank/DDBJ whole genome shotgun (WGS) entry which is preliminary data.</text>
</comment>
<feature type="transmembrane region" description="Helical" evidence="1">
    <location>
        <begin position="29"/>
        <end position="46"/>
    </location>
</feature>
<evidence type="ECO:0008006" key="5">
    <source>
        <dbReference type="Google" id="ProtNLM"/>
    </source>
</evidence>
<gene>
    <name evidence="3" type="ORF">J3D65DRAFT_252808</name>
</gene>
<keyword evidence="1" id="KW-0812">Transmembrane</keyword>
<keyword evidence="1" id="KW-1133">Transmembrane helix</keyword>
<organism evidence="3 4">
    <name type="scientific">Phyllosticta citribraziliensis</name>
    <dbReference type="NCBI Taxonomy" id="989973"/>
    <lineage>
        <taxon>Eukaryota</taxon>
        <taxon>Fungi</taxon>
        <taxon>Dikarya</taxon>
        <taxon>Ascomycota</taxon>
        <taxon>Pezizomycotina</taxon>
        <taxon>Dothideomycetes</taxon>
        <taxon>Dothideomycetes incertae sedis</taxon>
        <taxon>Botryosphaeriales</taxon>
        <taxon>Phyllostictaceae</taxon>
        <taxon>Phyllosticta</taxon>
    </lineage>
</organism>
<keyword evidence="1" id="KW-0472">Membrane</keyword>
<evidence type="ECO:0000256" key="1">
    <source>
        <dbReference type="SAM" id="Phobius"/>
    </source>
</evidence>
<keyword evidence="2" id="KW-0732">Signal</keyword>
<evidence type="ECO:0000313" key="3">
    <source>
        <dbReference type="EMBL" id="KAK7540768.1"/>
    </source>
</evidence>
<dbReference type="GeneID" id="92027723"/>
<keyword evidence="4" id="KW-1185">Reference proteome</keyword>